<dbReference type="SUPFAM" id="SSF52743">
    <property type="entry name" value="Subtilisin-like"/>
    <property type="match status" value="1"/>
</dbReference>
<keyword evidence="4 5" id="KW-0720">Serine protease</keyword>
<dbReference type="InterPro" id="IPR036852">
    <property type="entry name" value="Peptidase_S8/S53_dom_sf"/>
</dbReference>
<dbReference type="GO" id="GO:0006508">
    <property type="term" value="P:proteolysis"/>
    <property type="evidence" value="ECO:0007669"/>
    <property type="project" value="UniProtKB-KW"/>
</dbReference>
<feature type="active site" description="Charge relay system" evidence="5">
    <location>
        <position position="200"/>
    </location>
</feature>
<dbReference type="InterPro" id="IPR022398">
    <property type="entry name" value="Peptidase_S8_His-AS"/>
</dbReference>
<feature type="signal peptide" evidence="7">
    <location>
        <begin position="1"/>
        <end position="26"/>
    </location>
</feature>
<evidence type="ECO:0000259" key="8">
    <source>
        <dbReference type="Pfam" id="PF00082"/>
    </source>
</evidence>
<gene>
    <name evidence="9" type="ORF">DX116_10295</name>
</gene>
<proteinExistence type="inferred from homology"/>
<keyword evidence="3 5" id="KW-0378">Hydrolase</keyword>
<evidence type="ECO:0000256" key="5">
    <source>
        <dbReference type="PROSITE-ProRule" id="PRU01240"/>
    </source>
</evidence>
<dbReference type="Gene3D" id="3.40.50.200">
    <property type="entry name" value="Peptidase S8/S53 domain"/>
    <property type="match status" value="1"/>
</dbReference>
<dbReference type="InterPro" id="IPR000209">
    <property type="entry name" value="Peptidase_S8/S53_dom"/>
</dbReference>
<comment type="similarity">
    <text evidence="1 5 6">Belongs to the peptidase S8 family.</text>
</comment>
<evidence type="ECO:0000256" key="2">
    <source>
        <dbReference type="ARBA" id="ARBA00022670"/>
    </source>
</evidence>
<dbReference type="EMBL" id="QUBR01000001">
    <property type="protein sequence ID" value="REK73882.1"/>
    <property type="molecule type" value="Genomic_DNA"/>
</dbReference>
<feature type="domain" description="Peptidase S8/S53" evidence="8">
    <location>
        <begin position="158"/>
        <end position="415"/>
    </location>
</feature>
<sequence length="426" mass="43550">MAQHRIILTLATGLALTLTAAPAAIAGPQTSDREAAAVVATAQPGQPLTVVTTTQTASGPQFTTETVDSRSEALGVVSDALDEPGTSAVGMAHPISIAGVTDGVSTTDAAAVATKTKTSTAAVAQKKRKSKRANDTLRRRQWALTRLGAEKVWRKSSGRGAVVAVVDSGVQASHPDLKGRVLRGRDFVDGDRSADDRNGHGTHVAGTIAARANNRRGIAGLAPSARILPVRVLDSAGNGNTYNAARGIVWAVNRGADVINLSFAGNQIDPQMQAAVDYAVRHDVVVVAAAGNQGCSGPTTYPAALPGVIGVAASNRHDRIAPFSTCGPAVDVSAPGQSITSTMIKRPSAGLPCSYGKSYCQLSGTSMASPHVAAAAAIIISRTRHRLSAWSVGSLITTRADNLGVAGYDPASGNGLINIGRALKGR</sequence>
<evidence type="ECO:0000256" key="7">
    <source>
        <dbReference type="SAM" id="SignalP"/>
    </source>
</evidence>
<dbReference type="OrthoDB" id="9813435at2"/>
<evidence type="ECO:0000313" key="10">
    <source>
        <dbReference type="Proteomes" id="UP000265581"/>
    </source>
</evidence>
<dbReference type="PROSITE" id="PS00138">
    <property type="entry name" value="SUBTILASE_SER"/>
    <property type="match status" value="1"/>
</dbReference>
<evidence type="ECO:0000256" key="6">
    <source>
        <dbReference type="RuleBase" id="RU003355"/>
    </source>
</evidence>
<protein>
    <recommendedName>
        <fullName evidence="8">Peptidase S8/S53 domain-containing protein</fullName>
    </recommendedName>
</protein>
<dbReference type="PROSITE" id="PS00136">
    <property type="entry name" value="SUBTILASE_ASP"/>
    <property type="match status" value="1"/>
</dbReference>
<comment type="caution">
    <text evidence="9">The sequence shown here is derived from an EMBL/GenBank/DDBJ whole genome shotgun (WGS) entry which is preliminary data.</text>
</comment>
<feature type="chain" id="PRO_5039378236" description="Peptidase S8/S53 domain-containing protein" evidence="7">
    <location>
        <begin position="27"/>
        <end position="426"/>
    </location>
</feature>
<reference evidence="9 10" key="1">
    <citation type="submission" date="2018-08" db="EMBL/GenBank/DDBJ databases">
        <title>Aeromicrobium sp. M2KJ-4, whole genome shotgun sequence.</title>
        <authorList>
            <person name="Tuo L."/>
        </authorList>
    </citation>
    <scope>NUCLEOTIDE SEQUENCE [LARGE SCALE GENOMIC DNA]</scope>
    <source>
        <strain evidence="9 10">M2KJ-4</strain>
    </source>
</reference>
<dbReference type="InterPro" id="IPR023827">
    <property type="entry name" value="Peptidase_S8_Asp-AS"/>
</dbReference>
<accession>A0A371PDA2</accession>
<dbReference type="Proteomes" id="UP000265581">
    <property type="component" value="Unassembled WGS sequence"/>
</dbReference>
<dbReference type="PROSITE" id="PS00137">
    <property type="entry name" value="SUBTILASE_HIS"/>
    <property type="match status" value="1"/>
</dbReference>
<name>A0A371PDA2_9ACTN</name>
<evidence type="ECO:0000256" key="4">
    <source>
        <dbReference type="ARBA" id="ARBA00022825"/>
    </source>
</evidence>
<keyword evidence="10" id="KW-1185">Reference proteome</keyword>
<dbReference type="RefSeq" id="WP_119703991.1">
    <property type="nucleotide sequence ID" value="NZ_JBHSOI010000001.1"/>
</dbReference>
<dbReference type="PROSITE" id="PS51892">
    <property type="entry name" value="SUBTILASE"/>
    <property type="match status" value="1"/>
</dbReference>
<evidence type="ECO:0000256" key="1">
    <source>
        <dbReference type="ARBA" id="ARBA00011073"/>
    </source>
</evidence>
<evidence type="ECO:0000256" key="3">
    <source>
        <dbReference type="ARBA" id="ARBA00022801"/>
    </source>
</evidence>
<evidence type="ECO:0000313" key="9">
    <source>
        <dbReference type="EMBL" id="REK73882.1"/>
    </source>
</evidence>
<keyword evidence="2 5" id="KW-0645">Protease</keyword>
<dbReference type="InterPro" id="IPR023828">
    <property type="entry name" value="Peptidase_S8_Ser-AS"/>
</dbReference>
<dbReference type="AlphaFoldDB" id="A0A371PDA2"/>
<dbReference type="InterPro" id="IPR050131">
    <property type="entry name" value="Peptidase_S8_subtilisin-like"/>
</dbReference>
<organism evidence="9 10">
    <name type="scientific">Aeromicrobium endophyticum</name>
    <dbReference type="NCBI Taxonomy" id="2292704"/>
    <lineage>
        <taxon>Bacteria</taxon>
        <taxon>Bacillati</taxon>
        <taxon>Actinomycetota</taxon>
        <taxon>Actinomycetes</taxon>
        <taxon>Propionibacteriales</taxon>
        <taxon>Nocardioidaceae</taxon>
        <taxon>Aeromicrobium</taxon>
    </lineage>
</organism>
<dbReference type="PANTHER" id="PTHR43806:SF11">
    <property type="entry name" value="CEREVISIN-RELATED"/>
    <property type="match status" value="1"/>
</dbReference>
<feature type="active site" description="Charge relay system" evidence="5">
    <location>
        <position position="167"/>
    </location>
</feature>
<feature type="active site" description="Charge relay system" evidence="5">
    <location>
        <position position="366"/>
    </location>
</feature>
<dbReference type="PRINTS" id="PR00723">
    <property type="entry name" value="SUBTILISIN"/>
</dbReference>
<dbReference type="InterPro" id="IPR015500">
    <property type="entry name" value="Peptidase_S8_subtilisin-rel"/>
</dbReference>
<dbReference type="Pfam" id="PF00082">
    <property type="entry name" value="Peptidase_S8"/>
    <property type="match status" value="1"/>
</dbReference>
<keyword evidence="7" id="KW-0732">Signal</keyword>
<dbReference type="GO" id="GO:0004252">
    <property type="term" value="F:serine-type endopeptidase activity"/>
    <property type="evidence" value="ECO:0007669"/>
    <property type="project" value="UniProtKB-UniRule"/>
</dbReference>
<dbReference type="PANTHER" id="PTHR43806">
    <property type="entry name" value="PEPTIDASE S8"/>
    <property type="match status" value="1"/>
</dbReference>